<evidence type="ECO:0000256" key="1">
    <source>
        <dbReference type="SAM" id="Phobius"/>
    </source>
</evidence>
<keyword evidence="1" id="KW-1133">Transmembrane helix</keyword>
<organism evidence="2 3">
    <name type="scientific">Candidatus Terrybacteria bacterium RIFCSPLOWO2_01_FULL_40_23</name>
    <dbReference type="NCBI Taxonomy" id="1802366"/>
    <lineage>
        <taxon>Bacteria</taxon>
        <taxon>Candidatus Terryibacteriota</taxon>
    </lineage>
</organism>
<protein>
    <recommendedName>
        <fullName evidence="4">Prepilin-type N-terminal cleavage/methylation domain-containing protein</fullName>
    </recommendedName>
</protein>
<gene>
    <name evidence="2" type="ORF">A3A97_02090</name>
</gene>
<keyword evidence="1" id="KW-0812">Transmembrane</keyword>
<name>A0A1G2PQR4_9BACT</name>
<feature type="transmembrane region" description="Helical" evidence="1">
    <location>
        <begin position="29"/>
        <end position="52"/>
    </location>
</feature>
<evidence type="ECO:0000313" key="2">
    <source>
        <dbReference type="EMBL" id="OHA50690.1"/>
    </source>
</evidence>
<proteinExistence type="predicted"/>
<comment type="caution">
    <text evidence="2">The sequence shown here is derived from an EMBL/GenBank/DDBJ whole genome shotgun (WGS) entry which is preliminary data.</text>
</comment>
<dbReference type="EMBL" id="MHSW01000031">
    <property type="protein sequence ID" value="OHA50690.1"/>
    <property type="molecule type" value="Genomic_DNA"/>
</dbReference>
<sequence>MLKFSAKSGSAPGGKLNIPIGTNKKNSGFALVELVVAIGIITTILFSALQFINTTTRAMRTERYIREATLLMAEGEDAVKFLRDAGWNTYISPITPETTYYLSFSGSNWTFGTSDPGSINNHYTRSFVFHQVFRDASGNIVQSGGSADANSRRVTATLSWQGVTGLQTLSNDFYVNNILRN</sequence>
<evidence type="ECO:0000313" key="3">
    <source>
        <dbReference type="Proteomes" id="UP000176951"/>
    </source>
</evidence>
<keyword evidence="1" id="KW-0472">Membrane</keyword>
<dbReference type="Proteomes" id="UP000176951">
    <property type="component" value="Unassembled WGS sequence"/>
</dbReference>
<evidence type="ECO:0008006" key="4">
    <source>
        <dbReference type="Google" id="ProtNLM"/>
    </source>
</evidence>
<dbReference type="AlphaFoldDB" id="A0A1G2PQR4"/>
<reference evidence="2 3" key="1">
    <citation type="journal article" date="2016" name="Nat. Commun.">
        <title>Thousands of microbial genomes shed light on interconnected biogeochemical processes in an aquifer system.</title>
        <authorList>
            <person name="Anantharaman K."/>
            <person name="Brown C.T."/>
            <person name="Hug L.A."/>
            <person name="Sharon I."/>
            <person name="Castelle C.J."/>
            <person name="Probst A.J."/>
            <person name="Thomas B.C."/>
            <person name="Singh A."/>
            <person name="Wilkins M.J."/>
            <person name="Karaoz U."/>
            <person name="Brodie E.L."/>
            <person name="Williams K.H."/>
            <person name="Hubbard S.S."/>
            <person name="Banfield J.F."/>
        </authorList>
    </citation>
    <scope>NUCLEOTIDE SEQUENCE [LARGE SCALE GENOMIC DNA]</scope>
</reference>
<accession>A0A1G2PQR4</accession>